<keyword evidence="9" id="KW-0624">Polysaccharide degradation</keyword>
<dbReference type="EC" id="3.2.1.91" evidence="3"/>
<dbReference type="Gene3D" id="2.70.100.10">
    <property type="entry name" value="Glycoside hydrolase, family 7, domain"/>
    <property type="match status" value="1"/>
</dbReference>
<dbReference type="InterPro" id="IPR001722">
    <property type="entry name" value="Glyco_hydro_7"/>
</dbReference>
<dbReference type="InterPro" id="IPR037019">
    <property type="entry name" value="Glyco_hydro_7_sf"/>
</dbReference>
<dbReference type="EMBL" id="JBIMZQ010000062">
    <property type="protein sequence ID" value="KAL3657610.1"/>
    <property type="molecule type" value="Genomic_DNA"/>
</dbReference>
<dbReference type="PANTHER" id="PTHR33753:SF2">
    <property type="entry name" value="GLYCOSIDE HYDROLASE FAMILY 7 PROTEIN"/>
    <property type="match status" value="1"/>
</dbReference>
<keyword evidence="8" id="KW-0326">Glycosidase</keyword>
<evidence type="ECO:0000256" key="3">
    <source>
        <dbReference type="ARBA" id="ARBA00012561"/>
    </source>
</evidence>
<evidence type="ECO:0000256" key="9">
    <source>
        <dbReference type="ARBA" id="ARBA00023326"/>
    </source>
</evidence>
<evidence type="ECO:0000256" key="7">
    <source>
        <dbReference type="ARBA" id="ARBA00023277"/>
    </source>
</evidence>
<evidence type="ECO:0000256" key="1">
    <source>
        <dbReference type="ARBA" id="ARBA00001641"/>
    </source>
</evidence>
<accession>A0ABD3EX30</accession>
<reference evidence="10 11" key="1">
    <citation type="submission" date="2024-09" db="EMBL/GenBank/DDBJ databases">
        <title>Genome sequencing and assembly of Phytophthora oleae, isolate VK10A, causative agent of rot of olive drupes.</title>
        <authorList>
            <person name="Conti Taguali S."/>
            <person name="Riolo M."/>
            <person name="La Spada F."/>
            <person name="Cacciola S.O."/>
            <person name="Dionisio G."/>
        </authorList>
    </citation>
    <scope>NUCLEOTIDE SEQUENCE [LARGE SCALE GENOMIC DNA]</scope>
    <source>
        <strain evidence="10 11">VK10A</strain>
    </source>
</reference>
<evidence type="ECO:0000256" key="4">
    <source>
        <dbReference type="ARBA" id="ARBA00022729"/>
    </source>
</evidence>
<organism evidence="10 11">
    <name type="scientific">Phytophthora oleae</name>
    <dbReference type="NCBI Taxonomy" id="2107226"/>
    <lineage>
        <taxon>Eukaryota</taxon>
        <taxon>Sar</taxon>
        <taxon>Stramenopiles</taxon>
        <taxon>Oomycota</taxon>
        <taxon>Peronosporomycetes</taxon>
        <taxon>Peronosporales</taxon>
        <taxon>Peronosporaceae</taxon>
        <taxon>Phytophthora</taxon>
    </lineage>
</organism>
<comment type="similarity">
    <text evidence="2">Belongs to the glycosyl hydrolase 7 (cellulase C) family.</text>
</comment>
<name>A0ABD3EX30_9STRA</name>
<keyword evidence="4" id="KW-0732">Signal</keyword>
<dbReference type="Proteomes" id="UP001632037">
    <property type="component" value="Unassembled WGS sequence"/>
</dbReference>
<keyword evidence="7" id="KW-0119">Carbohydrate metabolism</keyword>
<comment type="catalytic activity">
    <reaction evidence="1">
        <text>Hydrolysis of (1-&gt;4)-beta-D-glucosidic linkages in cellulose and cellotetraose, releasing cellobiose from the non-reducing ends of the chains.</text>
        <dbReference type="EC" id="3.2.1.91"/>
    </reaction>
</comment>
<keyword evidence="11" id="KW-1185">Reference proteome</keyword>
<dbReference type="PANTHER" id="PTHR33753">
    <property type="entry name" value="1,4-BETA-D-GLUCAN CELLOBIOHYDROLASE B"/>
    <property type="match status" value="1"/>
</dbReference>
<keyword evidence="6" id="KW-0136">Cellulose degradation</keyword>
<dbReference type="GO" id="GO:0030245">
    <property type="term" value="P:cellulose catabolic process"/>
    <property type="evidence" value="ECO:0007669"/>
    <property type="project" value="UniProtKB-KW"/>
</dbReference>
<dbReference type="SUPFAM" id="SSF49899">
    <property type="entry name" value="Concanavalin A-like lectins/glucanases"/>
    <property type="match status" value="1"/>
</dbReference>
<comment type="caution">
    <text evidence="10">The sequence shown here is derived from an EMBL/GenBank/DDBJ whole genome shotgun (WGS) entry which is preliminary data.</text>
</comment>
<dbReference type="AlphaFoldDB" id="A0ABD3EX30"/>
<dbReference type="Pfam" id="PF00840">
    <property type="entry name" value="Glyco_hydro_7"/>
    <property type="match status" value="1"/>
</dbReference>
<dbReference type="InterPro" id="IPR013320">
    <property type="entry name" value="ConA-like_dom_sf"/>
</dbReference>
<sequence length="228" mass="25033">MGSYSTNIGSRVYVMESGDTQGLQAVEFTFDVDVSNLDCGLNGALYFVDMDTDCGMSRFSGNVAGAKYGTGYWDAQCPQDLKFISSEADVLNWTASTTDSNSGTGEYGLCCAEMDIWEVNSTSNAYMSHPCSVTSSAGGTYRCRSLSRIYTRQSLWQPISQCFVRPATRLHVRNLPRLDTEFKAAPKRLLQIKESSIKCGGEIYSNDHIHVAEAQQLQLLTSGTIKCL</sequence>
<evidence type="ECO:0000313" key="10">
    <source>
        <dbReference type="EMBL" id="KAL3657610.1"/>
    </source>
</evidence>
<evidence type="ECO:0000256" key="2">
    <source>
        <dbReference type="ARBA" id="ARBA00006044"/>
    </source>
</evidence>
<evidence type="ECO:0000256" key="6">
    <source>
        <dbReference type="ARBA" id="ARBA00023001"/>
    </source>
</evidence>
<evidence type="ECO:0000256" key="8">
    <source>
        <dbReference type="ARBA" id="ARBA00023295"/>
    </source>
</evidence>
<dbReference type="GO" id="GO:0016162">
    <property type="term" value="F:cellulose 1,4-beta-cellobiosidase activity"/>
    <property type="evidence" value="ECO:0007669"/>
    <property type="project" value="UniProtKB-EC"/>
</dbReference>
<protein>
    <recommendedName>
        <fullName evidence="3">cellulose 1,4-beta-cellobiosidase (non-reducing end)</fullName>
        <ecNumber evidence="3">3.2.1.91</ecNumber>
    </recommendedName>
</protein>
<proteinExistence type="inferred from homology"/>
<dbReference type="PRINTS" id="PR00734">
    <property type="entry name" value="GLHYDRLASE7"/>
</dbReference>
<evidence type="ECO:0000313" key="11">
    <source>
        <dbReference type="Proteomes" id="UP001632037"/>
    </source>
</evidence>
<keyword evidence="5" id="KW-0378">Hydrolase</keyword>
<evidence type="ECO:0000256" key="5">
    <source>
        <dbReference type="ARBA" id="ARBA00022801"/>
    </source>
</evidence>
<gene>
    <name evidence="10" type="ORF">V7S43_017414</name>
</gene>